<sequence>MRIFDEVPGWQERAVEELGETPERREKCLQEFKEIVMEIKDFKPRTDDEFLLRFLRAKKFDLDRAVSTYKRYFRIRLVDPERFMPKGKGPKDYAEAFKLQVGTLLERLNPLDGTTTVIWRLGNWCPETGLDLRDIFTPTAMAGEFSLEDPQVQVNGVRFIIDLKSMHYSHVRYLPYSAIRALVMALQDGYPVRFKGIHVLHNTTLWAVMYNFARPLLKDKQKRRFHLHGNDLASLHKFIPREILPEEYGGLSGNFSHEWLVDNLYKNHDKILQNSYYGYI</sequence>
<dbReference type="GO" id="GO:0016020">
    <property type="term" value="C:membrane"/>
    <property type="evidence" value="ECO:0007669"/>
    <property type="project" value="TreeGrafter"/>
</dbReference>
<dbReference type="InterPro" id="IPR036865">
    <property type="entry name" value="CRAL-TRIO_dom_sf"/>
</dbReference>
<organism evidence="2 3">
    <name type="scientific">Galendromus occidentalis</name>
    <name type="common">western predatory mite</name>
    <dbReference type="NCBI Taxonomy" id="34638"/>
    <lineage>
        <taxon>Eukaryota</taxon>
        <taxon>Metazoa</taxon>
        <taxon>Ecdysozoa</taxon>
        <taxon>Arthropoda</taxon>
        <taxon>Chelicerata</taxon>
        <taxon>Arachnida</taxon>
        <taxon>Acari</taxon>
        <taxon>Parasitiformes</taxon>
        <taxon>Mesostigmata</taxon>
        <taxon>Gamasina</taxon>
        <taxon>Phytoseioidea</taxon>
        <taxon>Phytoseiidae</taxon>
        <taxon>Typhlodrominae</taxon>
        <taxon>Galendromus</taxon>
    </lineage>
</organism>
<accession>A0AAJ6VWG9</accession>
<dbReference type="SUPFAM" id="SSF52087">
    <property type="entry name" value="CRAL/TRIO domain"/>
    <property type="match status" value="1"/>
</dbReference>
<name>A0AAJ6VWG9_9ACAR</name>
<dbReference type="AlphaFoldDB" id="A0AAJ6VWG9"/>
<proteinExistence type="predicted"/>
<evidence type="ECO:0000313" key="3">
    <source>
        <dbReference type="RefSeq" id="XP_003741615.3"/>
    </source>
</evidence>
<dbReference type="RefSeq" id="XP_003741615.3">
    <property type="nucleotide sequence ID" value="XM_003741567.3"/>
</dbReference>
<dbReference type="InterPro" id="IPR036273">
    <property type="entry name" value="CRAL/TRIO_N_dom_sf"/>
</dbReference>
<dbReference type="SMART" id="SM00516">
    <property type="entry name" value="SEC14"/>
    <property type="match status" value="1"/>
</dbReference>
<keyword evidence="2" id="KW-1185">Reference proteome</keyword>
<dbReference type="PRINTS" id="PR00180">
    <property type="entry name" value="CRETINALDHBP"/>
</dbReference>
<dbReference type="Gene3D" id="3.40.525.10">
    <property type="entry name" value="CRAL-TRIO lipid binding domain"/>
    <property type="match status" value="1"/>
</dbReference>
<dbReference type="SMART" id="SM01100">
    <property type="entry name" value="CRAL_TRIO_N"/>
    <property type="match status" value="1"/>
</dbReference>
<dbReference type="Pfam" id="PF00650">
    <property type="entry name" value="CRAL_TRIO"/>
    <property type="match status" value="1"/>
</dbReference>
<gene>
    <name evidence="3" type="primary">LOC100907364</name>
</gene>
<dbReference type="GeneID" id="100907364"/>
<dbReference type="PROSITE" id="PS50191">
    <property type="entry name" value="CRAL_TRIO"/>
    <property type="match status" value="1"/>
</dbReference>
<dbReference type="Gene3D" id="1.10.8.20">
    <property type="entry name" value="N-terminal domain of phosphatidylinositol transfer protein sec14p"/>
    <property type="match status" value="1"/>
</dbReference>
<dbReference type="CDD" id="cd00170">
    <property type="entry name" value="SEC14"/>
    <property type="match status" value="1"/>
</dbReference>
<dbReference type="Gene3D" id="1.20.5.1200">
    <property type="entry name" value="Alpha-tocopherol transfer"/>
    <property type="match status" value="1"/>
</dbReference>
<dbReference type="InterPro" id="IPR011074">
    <property type="entry name" value="CRAL/TRIO_N_dom"/>
</dbReference>
<reference evidence="3" key="1">
    <citation type="submission" date="2025-08" db="UniProtKB">
        <authorList>
            <consortium name="RefSeq"/>
        </authorList>
    </citation>
    <scope>IDENTIFICATION</scope>
</reference>
<evidence type="ECO:0000313" key="2">
    <source>
        <dbReference type="Proteomes" id="UP000694867"/>
    </source>
</evidence>
<protein>
    <submittedName>
        <fullName evidence="3">Clavesin-2-like</fullName>
    </submittedName>
</protein>
<dbReference type="SUPFAM" id="SSF46938">
    <property type="entry name" value="CRAL/TRIO N-terminal domain"/>
    <property type="match status" value="1"/>
</dbReference>
<dbReference type="Pfam" id="PF03765">
    <property type="entry name" value="CRAL_TRIO_N"/>
    <property type="match status" value="1"/>
</dbReference>
<dbReference type="PANTHER" id="PTHR10174:SF130">
    <property type="entry name" value="ALPHA-TOCOPHEROL TRANSFER PROTEIN-LIKE"/>
    <property type="match status" value="1"/>
</dbReference>
<dbReference type="PANTHER" id="PTHR10174">
    <property type="entry name" value="ALPHA-TOCOPHEROL TRANSFER PROTEIN-RELATED"/>
    <property type="match status" value="1"/>
</dbReference>
<dbReference type="GO" id="GO:1902936">
    <property type="term" value="F:phosphatidylinositol bisphosphate binding"/>
    <property type="evidence" value="ECO:0007669"/>
    <property type="project" value="TreeGrafter"/>
</dbReference>
<evidence type="ECO:0000259" key="1">
    <source>
        <dbReference type="PROSITE" id="PS50191"/>
    </source>
</evidence>
<dbReference type="InterPro" id="IPR001251">
    <property type="entry name" value="CRAL-TRIO_dom"/>
</dbReference>
<dbReference type="KEGG" id="goe:100907364"/>
<feature type="domain" description="CRAL-TRIO" evidence="1">
    <location>
        <begin position="92"/>
        <end position="256"/>
    </location>
</feature>
<dbReference type="Proteomes" id="UP000694867">
    <property type="component" value="Unplaced"/>
</dbReference>